<keyword evidence="1" id="KW-0472">Membrane</keyword>
<dbReference type="EMBL" id="ML732677">
    <property type="protein sequence ID" value="KAB8067032.1"/>
    <property type="molecule type" value="Genomic_DNA"/>
</dbReference>
<evidence type="ECO:0000256" key="1">
    <source>
        <dbReference type="SAM" id="Phobius"/>
    </source>
</evidence>
<evidence type="ECO:0000313" key="2">
    <source>
        <dbReference type="EMBL" id="KAB8067032.1"/>
    </source>
</evidence>
<name>A0A5N5WIR7_9EURO</name>
<dbReference type="OrthoDB" id="5404335at2759"/>
<keyword evidence="3" id="KW-1185">Reference proteome</keyword>
<dbReference type="Proteomes" id="UP000326565">
    <property type="component" value="Unassembled WGS sequence"/>
</dbReference>
<keyword evidence="1" id="KW-0812">Transmembrane</keyword>
<reference evidence="2 3" key="1">
    <citation type="submission" date="2019-04" db="EMBL/GenBank/DDBJ databases">
        <title>Friends and foes A comparative genomics study of 23 Aspergillus species from section Flavi.</title>
        <authorList>
            <consortium name="DOE Joint Genome Institute"/>
            <person name="Kjaerbolling I."/>
            <person name="Vesth T."/>
            <person name="Frisvad J.C."/>
            <person name="Nybo J.L."/>
            <person name="Theobald S."/>
            <person name="Kildgaard S."/>
            <person name="Isbrandt T."/>
            <person name="Kuo A."/>
            <person name="Sato A."/>
            <person name="Lyhne E.K."/>
            <person name="Kogle M.E."/>
            <person name="Wiebenga A."/>
            <person name="Kun R.S."/>
            <person name="Lubbers R.J."/>
            <person name="Makela M.R."/>
            <person name="Barry K."/>
            <person name="Chovatia M."/>
            <person name="Clum A."/>
            <person name="Daum C."/>
            <person name="Haridas S."/>
            <person name="He G."/>
            <person name="LaButti K."/>
            <person name="Lipzen A."/>
            <person name="Mondo S."/>
            <person name="Riley R."/>
            <person name="Salamov A."/>
            <person name="Simmons B.A."/>
            <person name="Magnuson J.K."/>
            <person name="Henrissat B."/>
            <person name="Mortensen U.H."/>
            <person name="Larsen T.O."/>
            <person name="Devries R.P."/>
            <person name="Grigoriev I.V."/>
            <person name="Machida M."/>
            <person name="Baker S.E."/>
            <person name="Andersen M.R."/>
        </authorList>
    </citation>
    <scope>NUCLEOTIDE SEQUENCE [LARGE SCALE GENOMIC DNA]</scope>
    <source>
        <strain evidence="2 3">CBS 151.66</strain>
    </source>
</reference>
<keyword evidence="1" id="KW-1133">Transmembrane helix</keyword>
<evidence type="ECO:0000313" key="3">
    <source>
        <dbReference type="Proteomes" id="UP000326565"/>
    </source>
</evidence>
<gene>
    <name evidence="2" type="ORF">BDV29DRAFT_163900</name>
</gene>
<dbReference type="AlphaFoldDB" id="A0A5N5WIR7"/>
<proteinExistence type="predicted"/>
<accession>A0A5N5WIR7</accession>
<protein>
    <submittedName>
        <fullName evidence="2">Uncharacterized protein</fullName>
    </submittedName>
</protein>
<organism evidence="2 3">
    <name type="scientific">Aspergillus leporis</name>
    <dbReference type="NCBI Taxonomy" id="41062"/>
    <lineage>
        <taxon>Eukaryota</taxon>
        <taxon>Fungi</taxon>
        <taxon>Dikarya</taxon>
        <taxon>Ascomycota</taxon>
        <taxon>Pezizomycotina</taxon>
        <taxon>Eurotiomycetes</taxon>
        <taxon>Eurotiomycetidae</taxon>
        <taxon>Eurotiales</taxon>
        <taxon>Aspergillaceae</taxon>
        <taxon>Aspergillus</taxon>
        <taxon>Aspergillus subgen. Circumdati</taxon>
    </lineage>
</organism>
<feature type="transmembrane region" description="Helical" evidence="1">
    <location>
        <begin position="20"/>
        <end position="39"/>
    </location>
</feature>
<sequence>MNSNAAAGSSTNDSTNNTAIAAAVLAAGAFVVAFTQTLLDYFSSSESRNKCTYAAIHVASKQVRFGWSWKFWKLEVYYPALYFDYETILSLLVKSNSQHAIDADDSPISALRHKHDWQWRSMMEEDQIGCKSVA</sequence>